<feature type="domain" description="Histidine kinase" evidence="15">
    <location>
        <begin position="246"/>
        <end position="460"/>
    </location>
</feature>
<evidence type="ECO:0000259" key="15">
    <source>
        <dbReference type="PROSITE" id="PS50109"/>
    </source>
</evidence>
<feature type="transmembrane region" description="Helical" evidence="14">
    <location>
        <begin position="162"/>
        <end position="185"/>
    </location>
</feature>
<proteinExistence type="predicted"/>
<dbReference type="OrthoDB" id="2359336at2"/>
<sequence length="462" mass="53019">MTSLRNRIYAQNGIIIITLVLILEIIFTLFVSRFYSEGVKRELQNKLTFSATLYNKYLSKENLDDKITYILENESKNEYFYVELIDRNFNLLIDSNGFSNKKNLEYEDLILASRNSPNIIKYEDKESIISMSLPLYDSNNTTWAYLRYSTSIDKLKKALNNILQISIIIISLIIVITFFLSSVLANKILYPIDKIIEVSKKMAKGDFSQKIFLKNKDEIGKLGDTLNYMAEEINRSNTLKNEFISSISHELRTPLTAIKGWSELILTDDLKNLNDLKEGMSIISNETERLIVLVEDLLDFSKLESGKISLAMEKVDINKLIEDICYYFKNNLVEKQINLNLNLYEETIFIYGDKNRLKQVFINLIHNSIKFTDNGKSIYVNTKKEDCRLLVSIRDEGIGIPEDDLPKITEKFFKGSSKHSGSGIGLAICNEIITLHDAKLEISSTENVGTTILITFDILTEL</sequence>
<keyword evidence="12" id="KW-0902">Two-component regulatory system</keyword>
<dbReference type="FunFam" id="1.10.287.130:FF:000001">
    <property type="entry name" value="Two-component sensor histidine kinase"/>
    <property type="match status" value="1"/>
</dbReference>
<evidence type="ECO:0000256" key="9">
    <source>
        <dbReference type="ARBA" id="ARBA00022777"/>
    </source>
</evidence>
<accession>A0A4U9RV62</accession>
<dbReference type="GO" id="GO:0005886">
    <property type="term" value="C:plasma membrane"/>
    <property type="evidence" value="ECO:0007669"/>
    <property type="project" value="UniProtKB-SubCell"/>
</dbReference>
<dbReference type="InterPro" id="IPR036890">
    <property type="entry name" value="HATPase_C_sf"/>
</dbReference>
<evidence type="ECO:0000256" key="11">
    <source>
        <dbReference type="ARBA" id="ARBA00022989"/>
    </source>
</evidence>
<dbReference type="Gene3D" id="1.10.287.130">
    <property type="match status" value="1"/>
</dbReference>
<dbReference type="GO" id="GO:0000155">
    <property type="term" value="F:phosphorelay sensor kinase activity"/>
    <property type="evidence" value="ECO:0007669"/>
    <property type="project" value="InterPro"/>
</dbReference>
<organism evidence="17 18">
    <name type="scientific">Hathewaya histolytica</name>
    <name type="common">Clostridium histolyticum</name>
    <dbReference type="NCBI Taxonomy" id="1498"/>
    <lineage>
        <taxon>Bacteria</taxon>
        <taxon>Bacillati</taxon>
        <taxon>Bacillota</taxon>
        <taxon>Clostridia</taxon>
        <taxon>Eubacteriales</taxon>
        <taxon>Clostridiaceae</taxon>
        <taxon>Hathewaya</taxon>
    </lineage>
</organism>
<dbReference type="SMART" id="SM00387">
    <property type="entry name" value="HATPase_c"/>
    <property type="match status" value="1"/>
</dbReference>
<dbReference type="InterPro" id="IPR003660">
    <property type="entry name" value="HAMP_dom"/>
</dbReference>
<dbReference type="PRINTS" id="PR00344">
    <property type="entry name" value="BCTRLSENSOR"/>
</dbReference>
<dbReference type="InterPro" id="IPR005467">
    <property type="entry name" value="His_kinase_dom"/>
</dbReference>
<dbReference type="CDD" id="cd00075">
    <property type="entry name" value="HATPase"/>
    <property type="match status" value="1"/>
</dbReference>
<dbReference type="PROSITE" id="PS50885">
    <property type="entry name" value="HAMP"/>
    <property type="match status" value="1"/>
</dbReference>
<evidence type="ECO:0000256" key="8">
    <source>
        <dbReference type="ARBA" id="ARBA00022741"/>
    </source>
</evidence>
<reference evidence="17 18" key="1">
    <citation type="submission" date="2019-05" db="EMBL/GenBank/DDBJ databases">
        <authorList>
            <consortium name="Pathogen Informatics"/>
        </authorList>
    </citation>
    <scope>NUCLEOTIDE SEQUENCE [LARGE SCALE GENOMIC DNA]</scope>
    <source>
        <strain evidence="17 18">NCTC503</strain>
    </source>
</reference>
<keyword evidence="6 17" id="KW-0808">Transferase</keyword>
<evidence type="ECO:0000259" key="16">
    <source>
        <dbReference type="PROSITE" id="PS50885"/>
    </source>
</evidence>
<dbReference type="InterPro" id="IPR004358">
    <property type="entry name" value="Sig_transdc_His_kin-like_C"/>
</dbReference>
<keyword evidence="5" id="KW-0597">Phosphoprotein</keyword>
<evidence type="ECO:0000256" key="10">
    <source>
        <dbReference type="ARBA" id="ARBA00022840"/>
    </source>
</evidence>
<keyword evidence="7 14" id="KW-0812">Transmembrane</keyword>
<feature type="transmembrane region" description="Helical" evidence="14">
    <location>
        <begin position="12"/>
        <end position="31"/>
    </location>
</feature>
<dbReference type="InterPro" id="IPR003661">
    <property type="entry name" value="HisK_dim/P_dom"/>
</dbReference>
<dbReference type="EMBL" id="LR590481">
    <property type="protein sequence ID" value="VTQ95698.1"/>
    <property type="molecule type" value="Genomic_DNA"/>
</dbReference>
<dbReference type="SMART" id="SM00304">
    <property type="entry name" value="HAMP"/>
    <property type="match status" value="1"/>
</dbReference>
<evidence type="ECO:0000256" key="14">
    <source>
        <dbReference type="SAM" id="Phobius"/>
    </source>
</evidence>
<dbReference type="Gene3D" id="6.10.340.10">
    <property type="match status" value="1"/>
</dbReference>
<dbReference type="Pfam" id="PF02518">
    <property type="entry name" value="HATPase_c"/>
    <property type="match status" value="1"/>
</dbReference>
<keyword evidence="18" id="KW-1185">Reference proteome</keyword>
<dbReference type="FunFam" id="3.30.565.10:FF:000006">
    <property type="entry name" value="Sensor histidine kinase WalK"/>
    <property type="match status" value="1"/>
</dbReference>
<name>A0A4U9RV62_HATHI</name>
<keyword evidence="8" id="KW-0547">Nucleotide-binding</keyword>
<evidence type="ECO:0000256" key="12">
    <source>
        <dbReference type="ARBA" id="ARBA00023012"/>
    </source>
</evidence>
<feature type="domain" description="HAMP" evidence="16">
    <location>
        <begin position="186"/>
        <end position="238"/>
    </location>
</feature>
<dbReference type="SMART" id="SM00388">
    <property type="entry name" value="HisKA"/>
    <property type="match status" value="1"/>
</dbReference>
<dbReference type="AlphaFoldDB" id="A0A4U9RV62"/>
<dbReference type="SUPFAM" id="SSF55874">
    <property type="entry name" value="ATPase domain of HSP90 chaperone/DNA topoisomerase II/histidine kinase"/>
    <property type="match status" value="1"/>
</dbReference>
<dbReference type="CDD" id="cd00082">
    <property type="entry name" value="HisKA"/>
    <property type="match status" value="1"/>
</dbReference>
<evidence type="ECO:0000313" key="18">
    <source>
        <dbReference type="Proteomes" id="UP000308489"/>
    </source>
</evidence>
<evidence type="ECO:0000256" key="7">
    <source>
        <dbReference type="ARBA" id="ARBA00022692"/>
    </source>
</evidence>
<dbReference type="Gene3D" id="3.30.565.10">
    <property type="entry name" value="Histidine kinase-like ATPase, C-terminal domain"/>
    <property type="match status" value="1"/>
</dbReference>
<evidence type="ECO:0000256" key="5">
    <source>
        <dbReference type="ARBA" id="ARBA00022553"/>
    </source>
</evidence>
<keyword evidence="13 14" id="KW-0472">Membrane</keyword>
<dbReference type="Pfam" id="PF00512">
    <property type="entry name" value="HisKA"/>
    <property type="match status" value="1"/>
</dbReference>
<evidence type="ECO:0000256" key="4">
    <source>
        <dbReference type="ARBA" id="ARBA00022475"/>
    </source>
</evidence>
<evidence type="ECO:0000256" key="13">
    <source>
        <dbReference type="ARBA" id="ARBA00023136"/>
    </source>
</evidence>
<keyword evidence="4" id="KW-1003">Cell membrane</keyword>
<dbReference type="SUPFAM" id="SSF47384">
    <property type="entry name" value="Homodimeric domain of signal transducing histidine kinase"/>
    <property type="match status" value="1"/>
</dbReference>
<evidence type="ECO:0000256" key="1">
    <source>
        <dbReference type="ARBA" id="ARBA00000085"/>
    </source>
</evidence>
<keyword evidence="9 17" id="KW-0418">Kinase</keyword>
<comment type="subcellular location">
    <subcellularLocation>
        <location evidence="2">Cell membrane</location>
        <topology evidence="2">Multi-pass membrane protein</topology>
    </subcellularLocation>
</comment>
<dbReference type="SUPFAM" id="SSF158472">
    <property type="entry name" value="HAMP domain-like"/>
    <property type="match status" value="1"/>
</dbReference>
<evidence type="ECO:0000256" key="3">
    <source>
        <dbReference type="ARBA" id="ARBA00012438"/>
    </source>
</evidence>
<dbReference type="Pfam" id="PF00672">
    <property type="entry name" value="HAMP"/>
    <property type="match status" value="1"/>
</dbReference>
<dbReference type="RefSeq" id="WP_138211067.1">
    <property type="nucleotide sequence ID" value="NZ_CBCRUQ010000006.1"/>
</dbReference>
<dbReference type="Proteomes" id="UP000308489">
    <property type="component" value="Chromosome 1"/>
</dbReference>
<keyword evidence="11 14" id="KW-1133">Transmembrane helix</keyword>
<comment type="catalytic activity">
    <reaction evidence="1">
        <text>ATP + protein L-histidine = ADP + protein N-phospho-L-histidine.</text>
        <dbReference type="EC" id="2.7.13.3"/>
    </reaction>
</comment>
<evidence type="ECO:0000313" key="17">
    <source>
        <dbReference type="EMBL" id="VTQ95698.1"/>
    </source>
</evidence>
<dbReference type="KEGG" id="hhw:NCTC503_02569"/>
<dbReference type="InterPro" id="IPR036097">
    <property type="entry name" value="HisK_dim/P_sf"/>
</dbReference>
<dbReference type="EC" id="2.7.13.3" evidence="3"/>
<dbReference type="PROSITE" id="PS50109">
    <property type="entry name" value="HIS_KIN"/>
    <property type="match status" value="1"/>
</dbReference>
<dbReference type="GO" id="GO:0005524">
    <property type="term" value="F:ATP binding"/>
    <property type="evidence" value="ECO:0007669"/>
    <property type="project" value="UniProtKB-KW"/>
</dbReference>
<evidence type="ECO:0000256" key="6">
    <source>
        <dbReference type="ARBA" id="ARBA00022679"/>
    </source>
</evidence>
<protein>
    <recommendedName>
        <fullName evidence="3">histidine kinase</fullName>
        <ecNumber evidence="3">2.7.13.3</ecNumber>
    </recommendedName>
</protein>
<dbReference type="CDD" id="cd06225">
    <property type="entry name" value="HAMP"/>
    <property type="match status" value="1"/>
</dbReference>
<dbReference type="PANTHER" id="PTHR45528">
    <property type="entry name" value="SENSOR HISTIDINE KINASE CPXA"/>
    <property type="match status" value="1"/>
</dbReference>
<dbReference type="InterPro" id="IPR050398">
    <property type="entry name" value="HssS/ArlS-like"/>
</dbReference>
<dbReference type="InterPro" id="IPR003594">
    <property type="entry name" value="HATPase_dom"/>
</dbReference>
<dbReference type="PANTHER" id="PTHR45528:SF1">
    <property type="entry name" value="SENSOR HISTIDINE KINASE CPXA"/>
    <property type="match status" value="1"/>
</dbReference>
<gene>
    <name evidence="17" type="primary">phoR_7</name>
    <name evidence="17" type="ORF">NCTC503_02569</name>
</gene>
<evidence type="ECO:0000256" key="2">
    <source>
        <dbReference type="ARBA" id="ARBA00004651"/>
    </source>
</evidence>
<keyword evidence="10" id="KW-0067">ATP-binding</keyword>